<dbReference type="Gene3D" id="1.10.287.210">
    <property type="match status" value="1"/>
</dbReference>
<dbReference type="AlphaFoldDB" id="A0A091QYW0"/>
<feature type="non-terminal residue" evidence="1">
    <location>
        <position position="1"/>
    </location>
</feature>
<dbReference type="EMBL" id="KK685919">
    <property type="protein sequence ID" value="KFQ14544.1"/>
    <property type="molecule type" value="Genomic_DNA"/>
</dbReference>
<accession>A0A091QYW0</accession>
<name>A0A091QYW0_LEPDC</name>
<proteinExistence type="predicted"/>
<evidence type="ECO:0000313" key="1">
    <source>
        <dbReference type="EMBL" id="KFQ14544.1"/>
    </source>
</evidence>
<evidence type="ECO:0000313" key="2">
    <source>
        <dbReference type="Proteomes" id="UP000053001"/>
    </source>
</evidence>
<feature type="non-terminal residue" evidence="1">
    <location>
        <position position="52"/>
    </location>
</feature>
<protein>
    <submittedName>
        <fullName evidence="1">Uncharacterized protein</fullName>
    </submittedName>
</protein>
<gene>
    <name evidence="1" type="ORF">N330_13857</name>
</gene>
<organism evidence="1 2">
    <name type="scientific">Leptosomus discolor</name>
    <name type="common">Madagascar cuckoo roller</name>
    <name type="synonym">Cuculus discolor</name>
    <dbReference type="NCBI Taxonomy" id="188344"/>
    <lineage>
        <taxon>Eukaryota</taxon>
        <taxon>Metazoa</taxon>
        <taxon>Chordata</taxon>
        <taxon>Craniata</taxon>
        <taxon>Vertebrata</taxon>
        <taxon>Euteleostomi</taxon>
        <taxon>Archelosauria</taxon>
        <taxon>Archosauria</taxon>
        <taxon>Dinosauria</taxon>
        <taxon>Saurischia</taxon>
        <taxon>Theropoda</taxon>
        <taxon>Coelurosauria</taxon>
        <taxon>Aves</taxon>
        <taxon>Neognathae</taxon>
        <taxon>Neoaves</taxon>
        <taxon>Telluraves</taxon>
        <taxon>Coraciimorphae</taxon>
        <taxon>Coraciiformes</taxon>
        <taxon>Leptosomidae</taxon>
        <taxon>Leptosomus</taxon>
    </lineage>
</organism>
<dbReference type="Proteomes" id="UP000053001">
    <property type="component" value="Unassembled WGS sequence"/>
</dbReference>
<reference evidence="1 2" key="1">
    <citation type="submission" date="2014-04" db="EMBL/GenBank/DDBJ databases">
        <title>Genome evolution of avian class.</title>
        <authorList>
            <person name="Zhang G."/>
            <person name="Li C."/>
        </authorList>
    </citation>
    <scope>NUCLEOTIDE SEQUENCE [LARGE SCALE GENOMIC DNA]</scope>
    <source>
        <strain evidence="1">BGI_N330</strain>
    </source>
</reference>
<sequence length="52" mass="6198">LAQDHGCEDVRGICFFNLSDDGELIHQQLRWLKEHSQKIQKDTNLFDLWLEN</sequence>
<keyword evidence="2" id="KW-1185">Reference proteome</keyword>
<dbReference type="PhylomeDB" id="A0A091QYW0"/>